<comment type="caution">
    <text evidence="5">The sequence shown here is derived from an EMBL/GenBank/DDBJ whole genome shotgun (WGS) entry which is preliminary data.</text>
</comment>
<dbReference type="EMBL" id="AKGD01000004">
    <property type="protein sequence ID" value="EIT68174.1"/>
    <property type="molecule type" value="Genomic_DNA"/>
</dbReference>
<dbReference type="InterPro" id="IPR057162">
    <property type="entry name" value="DUF7840"/>
</dbReference>
<dbReference type="InterPro" id="IPR057165">
    <property type="entry name" value="DUF7843"/>
</dbReference>
<accession>I7Z8M3</accession>
<feature type="domain" description="DUF7843" evidence="4">
    <location>
        <begin position="45"/>
        <end position="121"/>
    </location>
</feature>
<feature type="domain" description="Lnb N-terminal periplasmic" evidence="2">
    <location>
        <begin position="138"/>
        <end position="311"/>
    </location>
</feature>
<protein>
    <submittedName>
        <fullName evidence="5">Uncharacterized protein</fullName>
    </submittedName>
</protein>
<name>I7Z8M3_9GAMM</name>
<dbReference type="STRING" id="1172194.WQQ_46090"/>
<organism evidence="5 6">
    <name type="scientific">Hydrocarboniphaga effusa AP103</name>
    <dbReference type="NCBI Taxonomy" id="1172194"/>
    <lineage>
        <taxon>Bacteria</taxon>
        <taxon>Pseudomonadati</taxon>
        <taxon>Pseudomonadota</taxon>
        <taxon>Gammaproteobacteria</taxon>
        <taxon>Nevskiales</taxon>
        <taxon>Nevskiaceae</taxon>
        <taxon>Hydrocarboniphaga</taxon>
    </lineage>
</organism>
<dbReference type="Pfam" id="PF25222">
    <property type="entry name" value="DUF7840"/>
    <property type="match status" value="1"/>
</dbReference>
<keyword evidence="1" id="KW-0732">Signal</keyword>
<dbReference type="PATRIC" id="fig|1172194.4.peg.4469"/>
<reference evidence="5 6" key="1">
    <citation type="journal article" date="2012" name="J. Bacteriol.">
        <title>Genome Sequence of n-Alkane-Degrading Hydrocarboniphaga effusa Strain AP103T (ATCC BAA-332T).</title>
        <authorList>
            <person name="Chang H.K."/>
            <person name="Zylstra G.J."/>
            <person name="Chae J.C."/>
        </authorList>
    </citation>
    <scope>NUCLEOTIDE SEQUENCE [LARGE SCALE GENOMIC DNA]</scope>
    <source>
        <strain evidence="5 6">AP103</strain>
    </source>
</reference>
<evidence type="ECO:0000259" key="2">
    <source>
        <dbReference type="Pfam" id="PF13387"/>
    </source>
</evidence>
<proteinExistence type="predicted"/>
<gene>
    <name evidence="5" type="ORF">WQQ_46090</name>
</gene>
<feature type="domain" description="DUF7840" evidence="3">
    <location>
        <begin position="419"/>
        <end position="642"/>
    </location>
</feature>
<dbReference type="AlphaFoldDB" id="I7Z8M3"/>
<sequence>MRQLFLLTLLGLLSQAAFAVAADAAVVVPDAGYLAELKQQAHERRLDHAPMWQRLLHYRPSSWPGGVESTVDFPQFFLAADGKHDPRAELDTTLDSFFGEGQREGEPAQCRAKARYEWLKNELAFDSRRLPEQVCERFDEWLRGLDAAALAVVFASNDLYSPSSMFGHTLLRVDAHGQGGDDRLLAYAVNYAANTGEQNGLTYAVRGLGGSYAGTFSIYPYYEKVKEYARFEHRDLWEYPLQLDHAAVQRLLRHLWELRGVEFDYYFFTENCSYQLLSLLEVARPDLRLVGRFDGGVPYAIPIDTVRELRRQHLLGAPVYRAALAQQLRYRLQRMPRADREWAVAYARGDAGFDDSRFARAEPAARTRMLETAQDELYFLFRSGAVQRESGIRRSREALVARSRIAEPADFEAVPRPAFSPDEGHGSGRFGLGLRNDGADSAALLRIRPAYHDRLDPPAGYLAGGELEFFDLGLLADEQGVDLDSLRLLSVQAVSPRDVAFRPWSWQASAGVRRSALPTLRAGGSLGAYADGGGGLAWAPVVGVQTYGFAFVEVDVNRDRGQGYALAGGLRAGVSAQWSTRWTQQLELDALSDLAGGAMDVMRLRWGAQWQFIPTQGLRLQLAGAQTKDSDDGSAELIWLHYF</sequence>
<dbReference type="Pfam" id="PF13387">
    <property type="entry name" value="Lnb_N"/>
    <property type="match status" value="1"/>
</dbReference>
<evidence type="ECO:0000259" key="3">
    <source>
        <dbReference type="Pfam" id="PF25222"/>
    </source>
</evidence>
<feature type="chain" id="PRO_5003712520" evidence="1">
    <location>
        <begin position="22"/>
        <end position="643"/>
    </location>
</feature>
<evidence type="ECO:0000313" key="6">
    <source>
        <dbReference type="Proteomes" id="UP000003704"/>
    </source>
</evidence>
<evidence type="ECO:0000313" key="5">
    <source>
        <dbReference type="EMBL" id="EIT68174.1"/>
    </source>
</evidence>
<evidence type="ECO:0000259" key="4">
    <source>
        <dbReference type="Pfam" id="PF25225"/>
    </source>
</evidence>
<feature type="signal peptide" evidence="1">
    <location>
        <begin position="1"/>
        <end position="21"/>
    </location>
</feature>
<dbReference type="Pfam" id="PF25225">
    <property type="entry name" value="DUF7843"/>
    <property type="match status" value="1"/>
</dbReference>
<dbReference type="Proteomes" id="UP000003704">
    <property type="component" value="Unassembled WGS sequence"/>
</dbReference>
<dbReference type="InterPro" id="IPR025178">
    <property type="entry name" value="Lnb_N"/>
</dbReference>
<keyword evidence="6" id="KW-1185">Reference proteome</keyword>
<evidence type="ECO:0000256" key="1">
    <source>
        <dbReference type="SAM" id="SignalP"/>
    </source>
</evidence>